<dbReference type="GO" id="GO:0005829">
    <property type="term" value="C:cytosol"/>
    <property type="evidence" value="ECO:0007669"/>
    <property type="project" value="TreeGrafter"/>
</dbReference>
<evidence type="ECO:0000313" key="5">
    <source>
        <dbReference type="EMBL" id="BDU71905.1"/>
    </source>
</evidence>
<dbReference type="InterPro" id="IPR001608">
    <property type="entry name" value="Ala_racemase_N"/>
</dbReference>
<comment type="cofactor">
    <cofactor evidence="1">
        <name>pyridoxal 5'-phosphate</name>
        <dbReference type="ChEBI" id="CHEBI:597326"/>
    </cofactor>
</comment>
<keyword evidence="3" id="KW-0413">Isomerase</keyword>
<evidence type="ECO:0000256" key="2">
    <source>
        <dbReference type="ARBA" id="ARBA00022898"/>
    </source>
</evidence>
<dbReference type="GO" id="GO:0008784">
    <property type="term" value="F:alanine racemase activity"/>
    <property type="evidence" value="ECO:0007669"/>
    <property type="project" value="TreeGrafter"/>
</dbReference>
<organism evidence="5 6">
    <name type="scientific">Mesoterricola silvestris</name>
    <dbReference type="NCBI Taxonomy" id="2927979"/>
    <lineage>
        <taxon>Bacteria</taxon>
        <taxon>Pseudomonadati</taxon>
        <taxon>Acidobacteriota</taxon>
        <taxon>Holophagae</taxon>
        <taxon>Holophagales</taxon>
        <taxon>Holophagaceae</taxon>
        <taxon>Mesoterricola</taxon>
    </lineage>
</organism>
<dbReference type="PANTHER" id="PTHR30511:SF3">
    <property type="entry name" value="LYSINE RACEMASE"/>
    <property type="match status" value="1"/>
</dbReference>
<evidence type="ECO:0000256" key="3">
    <source>
        <dbReference type="ARBA" id="ARBA00023235"/>
    </source>
</evidence>
<accession>A0AA48GLY1</accession>
<reference evidence="6" key="1">
    <citation type="journal article" date="2023" name="Int. J. Syst. Evol. Microbiol.">
        <title>Mesoterricola silvestris gen. nov., sp. nov., Mesoterricola sediminis sp. nov., Geothrix oryzae sp. nov., Geothrix edaphica sp. nov., Geothrix rubra sp. nov., and Geothrix limicola sp. nov., six novel members of Acidobacteriota isolated from soils.</title>
        <authorList>
            <person name="Itoh H."/>
            <person name="Sugisawa Y."/>
            <person name="Mise K."/>
            <person name="Xu Z."/>
            <person name="Kuniyasu M."/>
            <person name="Ushijima N."/>
            <person name="Kawano K."/>
            <person name="Kobayashi E."/>
            <person name="Shiratori Y."/>
            <person name="Masuda Y."/>
            <person name="Senoo K."/>
        </authorList>
    </citation>
    <scope>NUCLEOTIDE SEQUENCE [LARGE SCALE GENOMIC DNA]</scope>
    <source>
        <strain evidence="6">W79</strain>
    </source>
</reference>
<dbReference type="InterPro" id="IPR000821">
    <property type="entry name" value="Ala_racemase"/>
</dbReference>
<evidence type="ECO:0000313" key="6">
    <source>
        <dbReference type="Proteomes" id="UP001238179"/>
    </source>
</evidence>
<gene>
    <name evidence="5" type="ORF">METEAL_10790</name>
</gene>
<dbReference type="AlphaFoldDB" id="A0AA48GLY1"/>
<protein>
    <recommendedName>
        <fullName evidence="4">Alanine racemase N-terminal domain-containing protein</fullName>
    </recommendedName>
</protein>
<proteinExistence type="predicted"/>
<dbReference type="PANTHER" id="PTHR30511">
    <property type="entry name" value="ALANINE RACEMASE"/>
    <property type="match status" value="1"/>
</dbReference>
<keyword evidence="2" id="KW-0663">Pyridoxal phosphate</keyword>
<dbReference type="SUPFAM" id="SSF51419">
    <property type="entry name" value="PLP-binding barrel"/>
    <property type="match status" value="1"/>
</dbReference>
<dbReference type="KEGG" id="msil:METEAL_10790"/>
<evidence type="ECO:0000259" key="4">
    <source>
        <dbReference type="Pfam" id="PF01168"/>
    </source>
</evidence>
<sequence length="359" mass="38779">MYYRTPRLEIYPDRITANARSVIGRCHAHGAKVACVTKVTCAHPAVVHALELGGADLIADSRIANLMSMANTGQSLPLMLLRIPAPSRAADVVRCADTTLNSSVETIRLLSEAAQFHNVHHNIIVMVDVGDLREGVWPDQAIRVVREASRMPHIHVAGLGCNLACYGGVIPSVENMTALIEVRDACRRATGLELATLSGGNSASLPLLESGHMPKEINQFRIGEAIVLGRNVLDRSPWPGTRQDTFRMVAEVVELERKPSIPVGERGQDAFGGFETFEDRGVRLRAICNLGRQDVTVDGIQPEDKGIIVLGGSSDHLVLDVEEAETPVKLGMELGFSPSYSALLALSTSPYVQKAVIRG</sequence>
<dbReference type="RefSeq" id="WP_316414807.1">
    <property type="nucleotide sequence ID" value="NZ_AP027080.1"/>
</dbReference>
<dbReference type="CDD" id="cd06815">
    <property type="entry name" value="PLPDE_III_AR_like_1"/>
    <property type="match status" value="1"/>
</dbReference>
<dbReference type="EMBL" id="AP027080">
    <property type="protein sequence ID" value="BDU71905.1"/>
    <property type="molecule type" value="Genomic_DNA"/>
</dbReference>
<dbReference type="InterPro" id="IPR029066">
    <property type="entry name" value="PLP-binding_barrel"/>
</dbReference>
<dbReference type="Pfam" id="PF01168">
    <property type="entry name" value="Ala_racemase_N"/>
    <property type="match status" value="1"/>
</dbReference>
<dbReference type="Gene3D" id="3.20.20.10">
    <property type="entry name" value="Alanine racemase"/>
    <property type="match status" value="1"/>
</dbReference>
<dbReference type="Proteomes" id="UP001238179">
    <property type="component" value="Chromosome"/>
</dbReference>
<name>A0AA48GLY1_9BACT</name>
<evidence type="ECO:0000256" key="1">
    <source>
        <dbReference type="ARBA" id="ARBA00001933"/>
    </source>
</evidence>
<keyword evidence="6" id="KW-1185">Reference proteome</keyword>
<feature type="domain" description="Alanine racemase N-terminal" evidence="4">
    <location>
        <begin position="12"/>
        <end position="227"/>
    </location>
</feature>
<dbReference type="GO" id="GO:0030170">
    <property type="term" value="F:pyridoxal phosphate binding"/>
    <property type="evidence" value="ECO:0007669"/>
    <property type="project" value="TreeGrafter"/>
</dbReference>